<dbReference type="OrthoDB" id="9956574at2"/>
<name>A0A4R2MWT3_RUBGE</name>
<keyword evidence="1" id="KW-0732">Signal</keyword>
<comment type="caution">
    <text evidence="2">The sequence shown here is derived from an EMBL/GenBank/DDBJ whole genome shotgun (WGS) entry which is preliminary data.</text>
</comment>
<dbReference type="Proteomes" id="UP000295106">
    <property type="component" value="Unassembled WGS sequence"/>
</dbReference>
<accession>A0A4R2MWT3</accession>
<evidence type="ECO:0008006" key="4">
    <source>
        <dbReference type="Google" id="ProtNLM"/>
    </source>
</evidence>
<dbReference type="AlphaFoldDB" id="A0A4R2MWT3"/>
<dbReference type="PROSITE" id="PS51257">
    <property type="entry name" value="PROKAR_LIPOPROTEIN"/>
    <property type="match status" value="1"/>
</dbReference>
<dbReference type="EMBL" id="SLXD01000002">
    <property type="protein sequence ID" value="TCP04633.1"/>
    <property type="molecule type" value="Genomic_DNA"/>
</dbReference>
<dbReference type="RefSeq" id="WP_132645121.1">
    <property type="nucleotide sequence ID" value="NZ_CP181386.1"/>
</dbReference>
<proteinExistence type="predicted"/>
<dbReference type="GeneID" id="99684821"/>
<evidence type="ECO:0000313" key="3">
    <source>
        <dbReference type="Proteomes" id="UP000295106"/>
    </source>
</evidence>
<evidence type="ECO:0000313" key="2">
    <source>
        <dbReference type="EMBL" id="TCP04633.1"/>
    </source>
</evidence>
<evidence type="ECO:0000256" key="1">
    <source>
        <dbReference type="SAM" id="SignalP"/>
    </source>
</evidence>
<gene>
    <name evidence="2" type="ORF">EV684_102394</name>
</gene>
<reference evidence="2 3" key="1">
    <citation type="submission" date="2019-03" db="EMBL/GenBank/DDBJ databases">
        <title>Genomic Encyclopedia of Type Strains, Phase IV (KMG-IV): sequencing the most valuable type-strain genomes for metagenomic binning, comparative biology and taxonomic classification.</title>
        <authorList>
            <person name="Goeker M."/>
        </authorList>
    </citation>
    <scope>NUCLEOTIDE SEQUENCE [LARGE SCALE GENOMIC DNA]</scope>
    <source>
        <strain evidence="2 3">DSM 1709</strain>
    </source>
</reference>
<sequence length="108" mass="11449">MNAACRFGAALLLPLSLSCQAGDDRAGPLDLRVPRSGGHAAPRFIIVPEPAFAPPPALVLARPTLAFEKGEGPVSLPRGALRMQLSGDASLSLRPRRNGLAVAWRKRF</sequence>
<protein>
    <recommendedName>
        <fullName evidence="4">Lipoprotein</fullName>
    </recommendedName>
</protein>
<organism evidence="2 3">
    <name type="scientific">Rubrivivax gelatinosus</name>
    <name type="common">Rhodocyclus gelatinosus</name>
    <name type="synonym">Rhodopseudomonas gelatinosa</name>
    <dbReference type="NCBI Taxonomy" id="28068"/>
    <lineage>
        <taxon>Bacteria</taxon>
        <taxon>Pseudomonadati</taxon>
        <taxon>Pseudomonadota</taxon>
        <taxon>Betaproteobacteria</taxon>
        <taxon>Burkholderiales</taxon>
        <taxon>Sphaerotilaceae</taxon>
        <taxon>Rubrivivax</taxon>
    </lineage>
</organism>
<feature type="signal peptide" evidence="1">
    <location>
        <begin position="1"/>
        <end position="21"/>
    </location>
</feature>
<feature type="chain" id="PRO_5020972385" description="Lipoprotein" evidence="1">
    <location>
        <begin position="22"/>
        <end position="108"/>
    </location>
</feature>